<dbReference type="HOGENOM" id="CLU_1992290_0_0_1"/>
<name>R1GW06_BOTPV</name>
<feature type="compositionally biased region" description="Acidic residues" evidence="1">
    <location>
        <begin position="64"/>
        <end position="79"/>
    </location>
</feature>
<dbReference type="Proteomes" id="UP000013521">
    <property type="component" value="Unassembled WGS sequence"/>
</dbReference>
<evidence type="ECO:0000313" key="3">
    <source>
        <dbReference type="Proteomes" id="UP000013521"/>
    </source>
</evidence>
<evidence type="ECO:0000256" key="1">
    <source>
        <dbReference type="SAM" id="MobiDB-lite"/>
    </source>
</evidence>
<dbReference type="EMBL" id="KB915728">
    <property type="protein sequence ID" value="EOD52536.1"/>
    <property type="molecule type" value="Genomic_DNA"/>
</dbReference>
<feature type="compositionally biased region" description="Low complexity" evidence="1">
    <location>
        <begin position="15"/>
        <end position="24"/>
    </location>
</feature>
<dbReference type="AlphaFoldDB" id="R1GW06"/>
<protein>
    <submittedName>
        <fullName evidence="2">Uncharacterized protein</fullName>
    </submittedName>
</protein>
<gene>
    <name evidence="2" type="ORF">UCRNP2_666</name>
</gene>
<feature type="compositionally biased region" description="Basic and acidic residues" evidence="1">
    <location>
        <begin position="103"/>
        <end position="125"/>
    </location>
</feature>
<accession>R1GW06</accession>
<reference evidence="3" key="1">
    <citation type="journal article" date="2013" name="Genome Announc.">
        <title>Draft genome sequence of Neofusicoccum parvum isolate UCR-NP2, a fungal vascular pathogen associated with grapevine cankers.</title>
        <authorList>
            <person name="Blanco-Ulate B."/>
            <person name="Rolshausen P."/>
            <person name="Cantu D."/>
        </authorList>
    </citation>
    <scope>NUCLEOTIDE SEQUENCE [LARGE SCALE GENOMIC DNA]</scope>
    <source>
        <strain evidence="3">UCR-NP2</strain>
    </source>
</reference>
<dbReference type="KEGG" id="npa:UCRNP2_666"/>
<feature type="region of interest" description="Disordered" evidence="1">
    <location>
        <begin position="1"/>
        <end position="125"/>
    </location>
</feature>
<sequence>MPRAGRSTPPPPAPSRTTACAAPALRPILVGDGRDDDVPGLSLDEVDVAPLAGGLGRKRKAAEMEEEGEEEEGEEEEEEKKEKKVGEGDGEGDGDGEEGQQGWEREEAGEGVEEGGREVETKAVV</sequence>
<organism evidence="2 3">
    <name type="scientific">Botryosphaeria parva (strain UCR-NP2)</name>
    <name type="common">Grapevine canker fungus</name>
    <name type="synonym">Neofusicoccum parvum</name>
    <dbReference type="NCBI Taxonomy" id="1287680"/>
    <lineage>
        <taxon>Eukaryota</taxon>
        <taxon>Fungi</taxon>
        <taxon>Dikarya</taxon>
        <taxon>Ascomycota</taxon>
        <taxon>Pezizomycotina</taxon>
        <taxon>Dothideomycetes</taxon>
        <taxon>Dothideomycetes incertae sedis</taxon>
        <taxon>Botryosphaeriales</taxon>
        <taxon>Botryosphaeriaceae</taxon>
        <taxon>Neofusicoccum</taxon>
    </lineage>
</organism>
<feature type="compositionally biased region" description="Acidic residues" evidence="1">
    <location>
        <begin position="88"/>
        <end position="98"/>
    </location>
</feature>
<evidence type="ECO:0000313" key="2">
    <source>
        <dbReference type="EMBL" id="EOD52536.1"/>
    </source>
</evidence>
<proteinExistence type="predicted"/>